<dbReference type="Proteomes" id="UP001500909">
    <property type="component" value="Unassembled WGS sequence"/>
</dbReference>
<dbReference type="PANTHER" id="PTHR43877">
    <property type="entry name" value="AMINOALKYLPHOSPHONATE N-ACETYLTRANSFERASE-RELATED-RELATED"/>
    <property type="match status" value="1"/>
</dbReference>
<feature type="domain" description="N-acetyltransferase" evidence="3">
    <location>
        <begin position="6"/>
        <end position="142"/>
    </location>
</feature>
<dbReference type="EMBL" id="BAAABY010000009">
    <property type="protein sequence ID" value="GAA0449308.1"/>
    <property type="molecule type" value="Genomic_DNA"/>
</dbReference>
<evidence type="ECO:0000256" key="2">
    <source>
        <dbReference type="ARBA" id="ARBA00023315"/>
    </source>
</evidence>
<name>A0ABN0ZIR1_9ACTN</name>
<keyword evidence="2" id="KW-0012">Acyltransferase</keyword>
<dbReference type="SUPFAM" id="SSF55729">
    <property type="entry name" value="Acyl-CoA N-acyltransferases (Nat)"/>
    <property type="match status" value="1"/>
</dbReference>
<keyword evidence="1" id="KW-0808">Transferase</keyword>
<organism evidence="4 5">
    <name type="scientific">Streptomyces olivaceiscleroticus</name>
    <dbReference type="NCBI Taxonomy" id="68245"/>
    <lineage>
        <taxon>Bacteria</taxon>
        <taxon>Bacillati</taxon>
        <taxon>Actinomycetota</taxon>
        <taxon>Actinomycetes</taxon>
        <taxon>Kitasatosporales</taxon>
        <taxon>Streptomycetaceae</taxon>
        <taxon>Streptomyces</taxon>
    </lineage>
</organism>
<dbReference type="InterPro" id="IPR000182">
    <property type="entry name" value="GNAT_dom"/>
</dbReference>
<proteinExistence type="predicted"/>
<evidence type="ECO:0000256" key="1">
    <source>
        <dbReference type="ARBA" id="ARBA00022679"/>
    </source>
</evidence>
<accession>A0ABN0ZIR1</accession>
<comment type="caution">
    <text evidence="4">The sequence shown here is derived from an EMBL/GenBank/DDBJ whole genome shotgun (WGS) entry which is preliminary data.</text>
</comment>
<evidence type="ECO:0000313" key="5">
    <source>
        <dbReference type="Proteomes" id="UP001500909"/>
    </source>
</evidence>
<dbReference type="InterPro" id="IPR050832">
    <property type="entry name" value="Bact_Acetyltransf"/>
</dbReference>
<protein>
    <recommendedName>
        <fullName evidence="3">N-acetyltransferase domain-containing protein</fullName>
    </recommendedName>
</protein>
<sequence>MTNDEPVLRTGDADKELEELLGERLDEFNSAATGVDEETDFSVRVTDRNGETIGGLTGWTWGELGGIELLWVREDHRHAGWGTRLLRAAEAEARRRGCTRMTLSTYSFQAPEFYARHGYREAGRLPGVPGGHEDVYFFKDLSG</sequence>
<dbReference type="PROSITE" id="PS51186">
    <property type="entry name" value="GNAT"/>
    <property type="match status" value="1"/>
</dbReference>
<evidence type="ECO:0000313" key="4">
    <source>
        <dbReference type="EMBL" id="GAA0449308.1"/>
    </source>
</evidence>
<dbReference type="Pfam" id="PF00583">
    <property type="entry name" value="Acetyltransf_1"/>
    <property type="match status" value="1"/>
</dbReference>
<keyword evidence="5" id="KW-1185">Reference proteome</keyword>
<reference evidence="4 5" key="1">
    <citation type="journal article" date="2019" name="Int. J. Syst. Evol. Microbiol.">
        <title>The Global Catalogue of Microorganisms (GCM) 10K type strain sequencing project: providing services to taxonomists for standard genome sequencing and annotation.</title>
        <authorList>
            <consortium name="The Broad Institute Genomics Platform"/>
            <consortium name="The Broad Institute Genome Sequencing Center for Infectious Disease"/>
            <person name="Wu L."/>
            <person name="Ma J."/>
        </authorList>
    </citation>
    <scope>NUCLEOTIDE SEQUENCE [LARGE SCALE GENOMIC DNA]</scope>
    <source>
        <strain evidence="4 5">JCM 4805</strain>
    </source>
</reference>
<evidence type="ECO:0000259" key="3">
    <source>
        <dbReference type="PROSITE" id="PS51186"/>
    </source>
</evidence>
<dbReference type="RefSeq" id="WP_346093525.1">
    <property type="nucleotide sequence ID" value="NZ_BAAABY010000009.1"/>
</dbReference>
<dbReference type="PANTHER" id="PTHR43877:SF2">
    <property type="entry name" value="AMINOALKYLPHOSPHONATE N-ACETYLTRANSFERASE-RELATED"/>
    <property type="match status" value="1"/>
</dbReference>
<dbReference type="InterPro" id="IPR016181">
    <property type="entry name" value="Acyl_CoA_acyltransferase"/>
</dbReference>
<dbReference type="Gene3D" id="3.40.630.30">
    <property type="match status" value="1"/>
</dbReference>
<gene>
    <name evidence="4" type="ORF">GCM10010361_11680</name>
</gene>